<comment type="similarity">
    <text evidence="1">Belongs to the 4-hydroxybenzoyl-CoA thioesterase family.</text>
</comment>
<keyword evidence="4" id="KW-1185">Reference proteome</keyword>
<dbReference type="CDD" id="cd00586">
    <property type="entry name" value="4HBT"/>
    <property type="match status" value="1"/>
</dbReference>
<organism evidence="3 4">
    <name type="scientific">Oceanococcus atlanticus</name>
    <dbReference type="NCBI Taxonomy" id="1317117"/>
    <lineage>
        <taxon>Bacteria</taxon>
        <taxon>Pseudomonadati</taxon>
        <taxon>Pseudomonadota</taxon>
        <taxon>Gammaproteobacteria</taxon>
        <taxon>Chromatiales</taxon>
        <taxon>Oceanococcaceae</taxon>
        <taxon>Oceanococcus</taxon>
    </lineage>
</organism>
<dbReference type="Pfam" id="PF13279">
    <property type="entry name" value="4HBT_2"/>
    <property type="match status" value="1"/>
</dbReference>
<dbReference type="InterPro" id="IPR050563">
    <property type="entry name" value="4-hydroxybenzoyl-CoA_TE"/>
</dbReference>
<dbReference type="AlphaFoldDB" id="A0A1Y1SCA5"/>
<dbReference type="InterPro" id="IPR029069">
    <property type="entry name" value="HotDog_dom_sf"/>
</dbReference>
<accession>A0A1Y1SCA5</accession>
<dbReference type="PANTHER" id="PTHR31793">
    <property type="entry name" value="4-HYDROXYBENZOYL-COA THIOESTERASE FAMILY MEMBER"/>
    <property type="match status" value="1"/>
</dbReference>
<protein>
    <submittedName>
        <fullName evidence="3">Acyl-CoA thioesterase, associated to tol-pal complex</fullName>
    </submittedName>
</protein>
<dbReference type="GO" id="GO:0047617">
    <property type="term" value="F:fatty acyl-CoA hydrolase activity"/>
    <property type="evidence" value="ECO:0007669"/>
    <property type="project" value="TreeGrafter"/>
</dbReference>
<name>A0A1Y1SCA5_9GAMM</name>
<dbReference type="NCBIfam" id="TIGR00051">
    <property type="entry name" value="YbgC/FadM family acyl-CoA thioesterase"/>
    <property type="match status" value="1"/>
</dbReference>
<reference evidence="3 4" key="1">
    <citation type="submission" date="2013-04" db="EMBL/GenBank/DDBJ databases">
        <title>Oceanococcus atlanticus 22II-S10r2 Genome Sequencing.</title>
        <authorList>
            <person name="Lai Q."/>
            <person name="Li G."/>
            <person name="Shao Z."/>
        </authorList>
    </citation>
    <scope>NUCLEOTIDE SEQUENCE [LARGE SCALE GENOMIC DNA]</scope>
    <source>
        <strain evidence="3 4">22II-S10r2</strain>
    </source>
</reference>
<proteinExistence type="inferred from homology"/>
<sequence>MFEQRFRVYYEDTDASGVMYHARYLAFFERARTEYLRALGFDQQALMQEQGIAFTLSDLAVRYRRPARLDDELIVSVVVEKAGAASVQFRQRMWLAAAADQDLAELTVRAGCVAYPSFQVTRMPEDVRTALQSK</sequence>
<dbReference type="OrthoDB" id="9808429at2"/>
<dbReference type="EMBL" id="AQQV01000003">
    <property type="protein sequence ID" value="ORE86277.1"/>
    <property type="molecule type" value="Genomic_DNA"/>
</dbReference>
<comment type="caution">
    <text evidence="3">The sequence shown here is derived from an EMBL/GenBank/DDBJ whole genome shotgun (WGS) entry which is preliminary data.</text>
</comment>
<dbReference type="Gene3D" id="3.10.129.10">
    <property type="entry name" value="Hotdog Thioesterase"/>
    <property type="match status" value="1"/>
</dbReference>
<dbReference type="PANTHER" id="PTHR31793:SF37">
    <property type="entry name" value="ACYL-COA THIOESTER HYDROLASE YBGC"/>
    <property type="match status" value="1"/>
</dbReference>
<evidence type="ECO:0000313" key="4">
    <source>
        <dbReference type="Proteomes" id="UP000192342"/>
    </source>
</evidence>
<dbReference type="PIRSF" id="PIRSF003230">
    <property type="entry name" value="YbgC"/>
    <property type="match status" value="1"/>
</dbReference>
<keyword evidence="2" id="KW-0378">Hydrolase</keyword>
<dbReference type="RefSeq" id="WP_146680354.1">
    <property type="nucleotide sequence ID" value="NZ_AQQV01000003.1"/>
</dbReference>
<dbReference type="STRING" id="1317117.ATO7_13308"/>
<evidence type="ECO:0000313" key="3">
    <source>
        <dbReference type="EMBL" id="ORE86277.1"/>
    </source>
</evidence>
<evidence type="ECO:0000256" key="2">
    <source>
        <dbReference type="ARBA" id="ARBA00022801"/>
    </source>
</evidence>
<gene>
    <name evidence="3" type="ORF">ATO7_13308</name>
</gene>
<dbReference type="InterPro" id="IPR006684">
    <property type="entry name" value="YbgC/YbaW"/>
</dbReference>
<dbReference type="FunFam" id="3.10.129.10:FF:000004">
    <property type="entry name" value="Tol-pal system-associated acyl-CoA thioesterase"/>
    <property type="match status" value="1"/>
</dbReference>
<dbReference type="Proteomes" id="UP000192342">
    <property type="component" value="Unassembled WGS sequence"/>
</dbReference>
<dbReference type="SUPFAM" id="SSF54637">
    <property type="entry name" value="Thioesterase/thiol ester dehydrase-isomerase"/>
    <property type="match status" value="1"/>
</dbReference>
<evidence type="ECO:0000256" key="1">
    <source>
        <dbReference type="ARBA" id="ARBA00005953"/>
    </source>
</evidence>